<organism evidence="3 4">
    <name type="scientific">Pseudo-nitzschia multistriata</name>
    <dbReference type="NCBI Taxonomy" id="183589"/>
    <lineage>
        <taxon>Eukaryota</taxon>
        <taxon>Sar</taxon>
        <taxon>Stramenopiles</taxon>
        <taxon>Ochrophyta</taxon>
        <taxon>Bacillariophyta</taxon>
        <taxon>Bacillariophyceae</taxon>
        <taxon>Bacillariophycidae</taxon>
        <taxon>Bacillariales</taxon>
        <taxon>Bacillariaceae</taxon>
        <taxon>Pseudo-nitzschia</taxon>
    </lineage>
</organism>
<feature type="compositionally biased region" description="Basic residues" evidence="1">
    <location>
        <begin position="10"/>
        <end position="20"/>
    </location>
</feature>
<dbReference type="EMBL" id="CAACVS010000268">
    <property type="protein sequence ID" value="VEU40238.1"/>
    <property type="molecule type" value="Genomic_DNA"/>
</dbReference>
<feature type="region of interest" description="Disordered" evidence="1">
    <location>
        <begin position="1"/>
        <end position="20"/>
    </location>
</feature>
<feature type="region of interest" description="Disordered" evidence="1">
    <location>
        <begin position="304"/>
        <end position="362"/>
    </location>
</feature>
<gene>
    <name evidence="3" type="ORF">PSNMU_V1.4_AUG-EV-PASAV3_0071150</name>
</gene>
<dbReference type="AlphaFoldDB" id="A0A448ZDW3"/>
<keyword evidence="2" id="KW-0812">Transmembrane</keyword>
<proteinExistence type="predicted"/>
<evidence type="ECO:0000313" key="3">
    <source>
        <dbReference type="EMBL" id="VEU40238.1"/>
    </source>
</evidence>
<dbReference type="OrthoDB" id="48256at2759"/>
<feature type="compositionally biased region" description="Polar residues" evidence="1">
    <location>
        <begin position="318"/>
        <end position="330"/>
    </location>
</feature>
<keyword evidence="2" id="KW-1133">Transmembrane helix</keyword>
<keyword evidence="4" id="KW-1185">Reference proteome</keyword>
<evidence type="ECO:0000256" key="2">
    <source>
        <dbReference type="SAM" id="Phobius"/>
    </source>
</evidence>
<name>A0A448ZDW3_9STRA</name>
<evidence type="ECO:0000256" key="1">
    <source>
        <dbReference type="SAM" id="MobiDB-lite"/>
    </source>
</evidence>
<accession>A0A448ZDW3</accession>
<protein>
    <submittedName>
        <fullName evidence="3">Uncharacterized protein</fullName>
    </submittedName>
</protein>
<reference evidence="3 4" key="1">
    <citation type="submission" date="2019-01" db="EMBL/GenBank/DDBJ databases">
        <authorList>
            <person name="Ferrante I. M."/>
        </authorList>
    </citation>
    <scope>NUCLEOTIDE SEQUENCE [LARGE SCALE GENOMIC DNA]</scope>
    <source>
        <strain evidence="3 4">B856</strain>
    </source>
</reference>
<feature type="transmembrane region" description="Helical" evidence="2">
    <location>
        <begin position="21"/>
        <end position="43"/>
    </location>
</feature>
<sequence>MVSEKENGKQRRGRRHRRRQQSIFACSPSLSMAILVVSCSLPFDLDGVSGWTSGSIVVGRRTLLHRLTPVARTRLYANKGGEDEDLISEMDARILQSMLRDNKLDLEQTSNMKKLLERGVRKDKDFESIKELQERQKQEQKEEEDDTYSSEVIKTLANTKFWKALKRNAGEALESLAISVTNEIEKTAKVLVGLGFFAWDRAKQDVARALPTAASVPKKKVFQLEESSSYVEPPVESEEEKEIRTRAERAKSLRQEFTTPADEFSAVTAEISSIFKRANRQVEMKEDKSKDMGNPFFAAFVEEQSSREGGSGEDSSPFYASSTLSTTASRGNARLQSAFKKSQKTKLAQQKENPASKANRLASAAIDSAYQVRKEIQSEENVPGYKTKELRESTVDVSRRIAGAAKKTAGFLGGASAFLLGSEEPSKQAQLPSSDGAKVKAEPAEFLDDSAYFAFKREAPLQTEDLSGGTVIEGGGLPTPKKEESGGAFGFLSAISKRGRSGEAQQETDSNPVEDLSTGVVIEDGNVATPEKEKGGGAFGFFSAITNRGRQDQDRETEKESAEVFAPPPIAQETESITAEVLDIDSDGSFEYFDAETEGAKSEPFTTTSYLENMEAGTATEVASDEDLRQVTVEVVSDDDFDDSVFEQATAVDNISIEELLEQQAAEEAAENREPNFVTKATLRTLDVAFLVVEKGVSVAPEALEVAKRAVTRATEAKLKDSAGSKVGWEAHNGNVRGEKRY</sequence>
<feature type="region of interest" description="Disordered" evidence="1">
    <location>
        <begin position="720"/>
        <end position="742"/>
    </location>
</feature>
<keyword evidence="2" id="KW-0472">Membrane</keyword>
<dbReference type="Proteomes" id="UP000291116">
    <property type="component" value="Unassembled WGS sequence"/>
</dbReference>
<evidence type="ECO:0000313" key="4">
    <source>
        <dbReference type="Proteomes" id="UP000291116"/>
    </source>
</evidence>
<feature type="region of interest" description="Disordered" evidence="1">
    <location>
        <begin position="466"/>
        <end position="520"/>
    </location>
</feature>